<evidence type="ECO:0000259" key="10">
    <source>
        <dbReference type="PROSITE" id="PS50893"/>
    </source>
</evidence>
<dbReference type="Proteomes" id="UP000295733">
    <property type="component" value="Unassembled WGS sequence"/>
</dbReference>
<feature type="domain" description="ABC transmembrane type-1" evidence="11">
    <location>
        <begin position="63"/>
        <end position="287"/>
    </location>
</feature>
<comment type="caution">
    <text evidence="12">The sequence shown here is derived from an EMBL/GenBank/DDBJ whole genome shotgun (WGS) entry which is preliminary data.</text>
</comment>
<dbReference type="InterPro" id="IPR027417">
    <property type="entry name" value="P-loop_NTPase"/>
</dbReference>
<name>A0A4V2SMG4_RHOAD</name>
<dbReference type="GO" id="GO:0016887">
    <property type="term" value="F:ATP hydrolysis activity"/>
    <property type="evidence" value="ECO:0007669"/>
    <property type="project" value="InterPro"/>
</dbReference>
<dbReference type="AlphaFoldDB" id="A0A4V2SMG4"/>
<feature type="transmembrane region" description="Helical" evidence="9">
    <location>
        <begin position="158"/>
        <end position="178"/>
    </location>
</feature>
<dbReference type="SMART" id="SM00382">
    <property type="entry name" value="AAA"/>
    <property type="match status" value="1"/>
</dbReference>
<keyword evidence="13" id="KW-1185">Reference proteome</keyword>
<sequence length="608" mass="66758">MTSTQQTWRQAWNLLTPPERRKALRVLGVIILSALSSAIMVVSILPFLAVLSDPTRIHRNATFNRLYEMFGFTSDFGFLVGLGLSSLGVILLSNALQMLKVYVITDFSYRQVHLVSYRLLGNYLRQPYEFFLNTHTSDMNKSVLSESNQLVTQFFRPLAELVGAVLSALAILFVVIAVNPIVAGTALLLLGGIYGIIYGSARAMLHRFGRERVHLNKMRFRASAEALHGIKDIKLLGREAAYLQRFEHPSETMVENQRKVAFISSLPQFAVQSVAFGGIILLCLLLVDPTAYETGAPLGDLLPLIGVFAFAGQKILPELAKIYNNFSKLQYGRGVLESLTGDFERTAGGRPLPDQPPSGIGLRDRLELDGISYAYPNADGAGLRDISLTIRKGERIGIVGSTGAGKTTLADIVLGLLEPQSGTLRADGTPITPENLRAWQQSVGYVPQDIFLSDSSIAENIALGVPPRQVNSDRVIHCAQLAQLHDFILSDLPEGYETKIGERGVRLSGGQRQRIGIARALYHAADLIVFDEATSALDNLTERDVMAAISALPDDKTIMMIAHRLSTVRQCDRIVVLHRGQLEGVGTWDALMAENPHFRRIVEVSETA</sequence>
<keyword evidence="2" id="KW-0813">Transport</keyword>
<proteinExistence type="predicted"/>
<dbReference type="PROSITE" id="PS50893">
    <property type="entry name" value="ABC_TRANSPORTER_2"/>
    <property type="match status" value="1"/>
</dbReference>
<dbReference type="SUPFAM" id="SSF52540">
    <property type="entry name" value="P-loop containing nucleoside triphosphate hydrolases"/>
    <property type="match status" value="1"/>
</dbReference>
<dbReference type="InterPro" id="IPR011527">
    <property type="entry name" value="ABC1_TM_dom"/>
</dbReference>
<dbReference type="GO" id="GO:0005886">
    <property type="term" value="C:plasma membrane"/>
    <property type="evidence" value="ECO:0007669"/>
    <property type="project" value="UniProtKB-SubCell"/>
</dbReference>
<evidence type="ECO:0000256" key="4">
    <source>
        <dbReference type="ARBA" id="ARBA00022692"/>
    </source>
</evidence>
<evidence type="ECO:0000256" key="8">
    <source>
        <dbReference type="ARBA" id="ARBA00023136"/>
    </source>
</evidence>
<evidence type="ECO:0000259" key="11">
    <source>
        <dbReference type="PROSITE" id="PS50929"/>
    </source>
</evidence>
<dbReference type="PANTHER" id="PTHR24221">
    <property type="entry name" value="ATP-BINDING CASSETTE SUB-FAMILY B"/>
    <property type="match status" value="1"/>
</dbReference>
<keyword evidence="7 9" id="KW-1133">Transmembrane helix</keyword>
<dbReference type="FunFam" id="3.40.50.300:FF:000221">
    <property type="entry name" value="Multidrug ABC transporter ATP-binding protein"/>
    <property type="match status" value="1"/>
</dbReference>
<feature type="transmembrane region" description="Helical" evidence="9">
    <location>
        <begin position="184"/>
        <end position="205"/>
    </location>
</feature>
<comment type="subcellular location">
    <subcellularLocation>
        <location evidence="1">Cell membrane</location>
        <topology evidence="1">Multi-pass membrane protein</topology>
    </subcellularLocation>
</comment>
<dbReference type="Gene3D" id="1.20.1560.10">
    <property type="entry name" value="ABC transporter type 1, transmembrane domain"/>
    <property type="match status" value="1"/>
</dbReference>
<feature type="transmembrane region" description="Helical" evidence="9">
    <location>
        <begin position="269"/>
        <end position="287"/>
    </location>
</feature>
<dbReference type="SUPFAM" id="SSF90123">
    <property type="entry name" value="ABC transporter transmembrane region"/>
    <property type="match status" value="1"/>
</dbReference>
<evidence type="ECO:0000256" key="1">
    <source>
        <dbReference type="ARBA" id="ARBA00004651"/>
    </source>
</evidence>
<dbReference type="InterPro" id="IPR003593">
    <property type="entry name" value="AAA+_ATPase"/>
</dbReference>
<evidence type="ECO:0000313" key="13">
    <source>
        <dbReference type="Proteomes" id="UP000295733"/>
    </source>
</evidence>
<organism evidence="12 13">
    <name type="scientific">Rhodovulum adriaticum</name>
    <name type="common">Rhodopseudomonas adriatica</name>
    <dbReference type="NCBI Taxonomy" id="35804"/>
    <lineage>
        <taxon>Bacteria</taxon>
        <taxon>Pseudomonadati</taxon>
        <taxon>Pseudomonadota</taxon>
        <taxon>Alphaproteobacteria</taxon>
        <taxon>Rhodobacterales</taxon>
        <taxon>Paracoccaceae</taxon>
        <taxon>Rhodovulum</taxon>
    </lineage>
</organism>
<keyword evidence="5" id="KW-0547">Nucleotide-binding</keyword>
<keyword evidence="4 9" id="KW-0812">Transmembrane</keyword>
<dbReference type="Gene3D" id="3.40.50.300">
    <property type="entry name" value="P-loop containing nucleotide triphosphate hydrolases"/>
    <property type="match status" value="1"/>
</dbReference>
<dbReference type="GO" id="GO:0005524">
    <property type="term" value="F:ATP binding"/>
    <property type="evidence" value="ECO:0007669"/>
    <property type="project" value="UniProtKB-KW"/>
</dbReference>
<dbReference type="InterPro" id="IPR039421">
    <property type="entry name" value="Type_1_exporter"/>
</dbReference>
<dbReference type="PROSITE" id="PS00211">
    <property type="entry name" value="ABC_TRANSPORTER_1"/>
    <property type="match status" value="1"/>
</dbReference>
<evidence type="ECO:0000256" key="3">
    <source>
        <dbReference type="ARBA" id="ARBA00022475"/>
    </source>
</evidence>
<reference evidence="12 13" key="1">
    <citation type="submission" date="2019-03" db="EMBL/GenBank/DDBJ databases">
        <title>Genomic Encyclopedia of Type Strains, Phase IV (KMG-IV): sequencing the most valuable type-strain genomes for metagenomic binning, comparative biology and taxonomic classification.</title>
        <authorList>
            <person name="Goeker M."/>
        </authorList>
    </citation>
    <scope>NUCLEOTIDE SEQUENCE [LARGE SCALE GENOMIC DNA]</scope>
    <source>
        <strain evidence="12 13">DSM 2781</strain>
    </source>
</reference>
<dbReference type="Pfam" id="PF00664">
    <property type="entry name" value="ABC_membrane"/>
    <property type="match status" value="1"/>
</dbReference>
<evidence type="ECO:0000256" key="6">
    <source>
        <dbReference type="ARBA" id="ARBA00022840"/>
    </source>
</evidence>
<dbReference type="PANTHER" id="PTHR24221:SF654">
    <property type="entry name" value="ATP-BINDING CASSETTE SUB-FAMILY B MEMBER 6"/>
    <property type="match status" value="1"/>
</dbReference>
<gene>
    <name evidence="12" type="ORF">EV656_101149</name>
</gene>
<accession>A0A4V2SMG4</accession>
<dbReference type="InterPro" id="IPR017871">
    <property type="entry name" value="ABC_transporter-like_CS"/>
</dbReference>
<dbReference type="GO" id="GO:0140359">
    <property type="term" value="F:ABC-type transporter activity"/>
    <property type="evidence" value="ECO:0007669"/>
    <property type="project" value="InterPro"/>
</dbReference>
<evidence type="ECO:0000256" key="5">
    <source>
        <dbReference type="ARBA" id="ARBA00022741"/>
    </source>
</evidence>
<feature type="transmembrane region" description="Helical" evidence="9">
    <location>
        <begin position="69"/>
        <end position="92"/>
    </location>
</feature>
<keyword evidence="6" id="KW-0067">ATP-binding</keyword>
<evidence type="ECO:0000313" key="12">
    <source>
        <dbReference type="EMBL" id="TCP27246.1"/>
    </source>
</evidence>
<dbReference type="InterPro" id="IPR036640">
    <property type="entry name" value="ABC1_TM_sf"/>
</dbReference>
<dbReference type="Pfam" id="PF00005">
    <property type="entry name" value="ABC_tran"/>
    <property type="match status" value="1"/>
</dbReference>
<feature type="domain" description="ABC transporter" evidence="10">
    <location>
        <begin position="366"/>
        <end position="604"/>
    </location>
</feature>
<evidence type="ECO:0000256" key="7">
    <source>
        <dbReference type="ARBA" id="ARBA00022989"/>
    </source>
</evidence>
<keyword evidence="8 9" id="KW-0472">Membrane</keyword>
<dbReference type="InterPro" id="IPR003439">
    <property type="entry name" value="ABC_transporter-like_ATP-bd"/>
</dbReference>
<dbReference type="EMBL" id="SLXL01000001">
    <property type="protein sequence ID" value="TCP27246.1"/>
    <property type="molecule type" value="Genomic_DNA"/>
</dbReference>
<evidence type="ECO:0000256" key="9">
    <source>
        <dbReference type="SAM" id="Phobius"/>
    </source>
</evidence>
<evidence type="ECO:0000256" key="2">
    <source>
        <dbReference type="ARBA" id="ARBA00022448"/>
    </source>
</evidence>
<dbReference type="GO" id="GO:0034040">
    <property type="term" value="F:ATPase-coupled lipid transmembrane transporter activity"/>
    <property type="evidence" value="ECO:0007669"/>
    <property type="project" value="TreeGrafter"/>
</dbReference>
<keyword evidence="3" id="KW-1003">Cell membrane</keyword>
<protein>
    <submittedName>
        <fullName evidence="12">ABC-type multidrug transport system fused ATPase/permease subunit</fullName>
    </submittedName>
</protein>
<dbReference type="PROSITE" id="PS50929">
    <property type="entry name" value="ABC_TM1F"/>
    <property type="match status" value="1"/>
</dbReference>
<dbReference type="RefSeq" id="WP_200276431.1">
    <property type="nucleotide sequence ID" value="NZ_NRRP01000001.1"/>
</dbReference>
<feature type="transmembrane region" description="Helical" evidence="9">
    <location>
        <begin position="26"/>
        <end position="49"/>
    </location>
</feature>